<reference evidence="1 2" key="1">
    <citation type="submission" date="2019-03" db="EMBL/GenBank/DDBJ databases">
        <title>First draft genome of Liparis tanakae, snailfish: a comprehensive survey of snailfish specific genes.</title>
        <authorList>
            <person name="Kim W."/>
            <person name="Song I."/>
            <person name="Jeong J.-H."/>
            <person name="Kim D."/>
            <person name="Kim S."/>
            <person name="Ryu S."/>
            <person name="Song J.Y."/>
            <person name="Lee S.K."/>
        </authorList>
    </citation>
    <scope>NUCLEOTIDE SEQUENCE [LARGE SCALE GENOMIC DNA]</scope>
    <source>
        <tissue evidence="1">Muscle</tissue>
    </source>
</reference>
<sequence length="195" mass="21711">MKGTSEQRQCASPCEICVGIVVLECPRRVLYSYRDISEGHEIKGRRRPHPFVASFWLHPPPPIQLQHSVKTGSIYHRARGCFPLFRGFEILLKWGGKSMSRAPHCCHGATGCARGGRKYATFKISCGMMGDLLRRKDGASCRLTPSLPLELRRIGASTKEHPLESRAHPRHTGRVLQSGPTVVTMSSRLEGTPQL</sequence>
<dbReference type="Proteomes" id="UP000314294">
    <property type="component" value="Unassembled WGS sequence"/>
</dbReference>
<dbReference type="AlphaFoldDB" id="A0A4Z2I966"/>
<evidence type="ECO:0000313" key="2">
    <source>
        <dbReference type="Proteomes" id="UP000314294"/>
    </source>
</evidence>
<gene>
    <name evidence="1" type="ORF">EYF80_015931</name>
</gene>
<protein>
    <submittedName>
        <fullName evidence="1">Uncharacterized protein</fullName>
    </submittedName>
</protein>
<proteinExistence type="predicted"/>
<organism evidence="1 2">
    <name type="scientific">Liparis tanakae</name>
    <name type="common">Tanaka's snailfish</name>
    <dbReference type="NCBI Taxonomy" id="230148"/>
    <lineage>
        <taxon>Eukaryota</taxon>
        <taxon>Metazoa</taxon>
        <taxon>Chordata</taxon>
        <taxon>Craniata</taxon>
        <taxon>Vertebrata</taxon>
        <taxon>Euteleostomi</taxon>
        <taxon>Actinopterygii</taxon>
        <taxon>Neopterygii</taxon>
        <taxon>Teleostei</taxon>
        <taxon>Neoteleostei</taxon>
        <taxon>Acanthomorphata</taxon>
        <taxon>Eupercaria</taxon>
        <taxon>Perciformes</taxon>
        <taxon>Cottioidei</taxon>
        <taxon>Cottales</taxon>
        <taxon>Liparidae</taxon>
        <taxon>Liparis</taxon>
    </lineage>
</organism>
<keyword evidence="2" id="KW-1185">Reference proteome</keyword>
<dbReference type="EMBL" id="SRLO01000120">
    <property type="protein sequence ID" value="TNN73914.1"/>
    <property type="molecule type" value="Genomic_DNA"/>
</dbReference>
<evidence type="ECO:0000313" key="1">
    <source>
        <dbReference type="EMBL" id="TNN73914.1"/>
    </source>
</evidence>
<name>A0A4Z2I966_9TELE</name>
<comment type="caution">
    <text evidence="1">The sequence shown here is derived from an EMBL/GenBank/DDBJ whole genome shotgun (WGS) entry which is preliminary data.</text>
</comment>
<accession>A0A4Z2I966</accession>